<evidence type="ECO:0000313" key="2">
    <source>
        <dbReference type="EMBL" id="KNE00822.1"/>
    </source>
</evidence>
<dbReference type="GO" id="GO:0070336">
    <property type="term" value="F:flap-structured DNA binding"/>
    <property type="evidence" value="ECO:0007669"/>
    <property type="project" value="TreeGrafter"/>
</dbReference>
<accession>A0A0L0P373</accession>
<dbReference type="CDD" id="cd16963">
    <property type="entry name" value="CCE1"/>
    <property type="match status" value="1"/>
</dbReference>
<protein>
    <recommendedName>
        <fullName evidence="1">Mitochondrial resolvase Ydc2 catalytic domain-containing protein</fullName>
    </recommendedName>
</protein>
<organism evidence="2 3">
    <name type="scientific">Candidozyma auris</name>
    <name type="common">Yeast</name>
    <name type="synonym">Candida auris</name>
    <dbReference type="NCBI Taxonomy" id="498019"/>
    <lineage>
        <taxon>Eukaryota</taxon>
        <taxon>Fungi</taxon>
        <taxon>Dikarya</taxon>
        <taxon>Ascomycota</taxon>
        <taxon>Saccharomycotina</taxon>
        <taxon>Pichiomycetes</taxon>
        <taxon>Metschnikowiaceae</taxon>
        <taxon>Candidozyma</taxon>
    </lineage>
</organism>
<reference evidence="3" key="1">
    <citation type="journal article" date="2015" name="BMC Genomics">
        <title>Draft genome of a commonly misdiagnosed multidrug resistant pathogen Candida auris.</title>
        <authorList>
            <person name="Chatterjee S."/>
            <person name="Alampalli S.V."/>
            <person name="Nageshan R.K."/>
            <person name="Chettiar S.T."/>
            <person name="Joshi S."/>
            <person name="Tatu U.S."/>
        </authorList>
    </citation>
    <scope>NUCLEOTIDE SEQUENCE [LARGE SCALE GENOMIC DNA]</scope>
    <source>
        <strain evidence="3">6684</strain>
    </source>
</reference>
<dbReference type="VEuPathDB" id="FungiDB:QG37_01686"/>
<dbReference type="GO" id="GO:0005739">
    <property type="term" value="C:mitochondrion"/>
    <property type="evidence" value="ECO:0007669"/>
    <property type="project" value="TreeGrafter"/>
</dbReference>
<evidence type="ECO:0000313" key="3">
    <source>
        <dbReference type="Proteomes" id="UP000037122"/>
    </source>
</evidence>
<dbReference type="InterPro" id="IPR012337">
    <property type="entry name" value="RNaseH-like_sf"/>
</dbReference>
<dbReference type="Pfam" id="PF09159">
    <property type="entry name" value="Ydc2-catalyt"/>
    <property type="match status" value="1"/>
</dbReference>
<dbReference type="InterPro" id="IPR039197">
    <property type="entry name" value="Mrs1/Cce1"/>
</dbReference>
<name>A0A0L0P373_CANAR</name>
<dbReference type="InterPro" id="IPR015242">
    <property type="entry name" value="Ydc2_cat"/>
</dbReference>
<dbReference type="AlphaFoldDB" id="A0A0L0P373"/>
<dbReference type="VEuPathDB" id="FungiDB:CJI97_003562"/>
<dbReference type="PANTHER" id="PTHR28072">
    <property type="entry name" value="CRUCIFORM CUTTING ENDONUCLEASE 1, MITOCHONDRIAL-RELATED"/>
    <property type="match status" value="1"/>
</dbReference>
<dbReference type="GO" id="GO:0004520">
    <property type="term" value="F:DNA endonuclease activity"/>
    <property type="evidence" value="ECO:0007669"/>
    <property type="project" value="TreeGrafter"/>
</dbReference>
<gene>
    <name evidence="2" type="ORF">QG37_01686</name>
</gene>
<comment type="caution">
    <text evidence="2">The sequence shown here is derived from an EMBL/GenBank/DDBJ whole genome shotgun (WGS) entry which is preliminary data.</text>
</comment>
<sequence>MLARQKIATLHGIALHCGYPAVANKTERIKAIEETSHLYSSIKPAPLNILSIDVGIKNFSYAKALYERPLEQARSFKLHDWNHVNLHDQFGASQANSSTSLPKTYLARLADSVVNKIILSDSWVPSVILMESQRTRSNTNSVTLPNVLLNYTLEHMIYAAYTARLDAFPSYKDVPILATNSGKMVNFWLNRFIKKDSRMNLTFSKKLRAGLFFGWLADSKASPIDLLEISSRLPSDFGALTSKKQTSYFLDSFSFATKPGKADDLIDCMLYNIGAFQQLLHHFQLQHQISHDKDVLPLLELWNNDHLRYVAPVVERFDLALRPEFCSWQYGRMYSNR</sequence>
<dbReference type="VEuPathDB" id="FungiDB:B9J08_003488"/>
<dbReference type="PANTHER" id="PTHR28072:SF1">
    <property type="entry name" value="CRUCIFORM CUTTING ENDONUCLEASE 1, MITOCHONDRIAL-RELATED"/>
    <property type="match status" value="1"/>
</dbReference>
<dbReference type="EMBL" id="LGST01000016">
    <property type="protein sequence ID" value="KNE00822.1"/>
    <property type="molecule type" value="Genomic_DNA"/>
</dbReference>
<dbReference type="GO" id="GO:0000403">
    <property type="term" value="F:Y-form DNA binding"/>
    <property type="evidence" value="ECO:0007669"/>
    <property type="project" value="TreeGrafter"/>
</dbReference>
<dbReference type="VEuPathDB" id="FungiDB:CJI96_0001980"/>
<feature type="domain" description="Mitochondrial resolvase Ydc2 catalytic" evidence="1">
    <location>
        <begin position="49"/>
        <end position="278"/>
    </location>
</feature>
<dbReference type="Gene3D" id="3.30.420.10">
    <property type="entry name" value="Ribonuclease H-like superfamily/Ribonuclease H"/>
    <property type="match status" value="1"/>
</dbReference>
<evidence type="ECO:0000259" key="1">
    <source>
        <dbReference type="Pfam" id="PF09159"/>
    </source>
</evidence>
<dbReference type="VEuPathDB" id="FungiDB:CJJ07_001716"/>
<proteinExistence type="predicted"/>
<dbReference type="InterPro" id="IPR036397">
    <property type="entry name" value="RNaseH_sf"/>
</dbReference>
<dbReference type="VEuPathDB" id="FungiDB:CJJ09_000618"/>
<dbReference type="Proteomes" id="UP000037122">
    <property type="component" value="Unassembled WGS sequence"/>
</dbReference>
<dbReference type="SUPFAM" id="SSF53098">
    <property type="entry name" value="Ribonuclease H-like"/>
    <property type="match status" value="1"/>
</dbReference>
<dbReference type="GO" id="GO:0000402">
    <property type="term" value="F:crossed form four-way junction DNA binding"/>
    <property type="evidence" value="ECO:0007669"/>
    <property type="project" value="TreeGrafter"/>
</dbReference>